<dbReference type="AlphaFoldDB" id="A0A2T1LUW3"/>
<evidence type="ECO:0000313" key="2">
    <source>
        <dbReference type="Proteomes" id="UP000239001"/>
    </source>
</evidence>
<dbReference type="RefSeq" id="WP_106458156.1">
    <property type="nucleotide sequence ID" value="NZ_PXOH01000021.1"/>
</dbReference>
<dbReference type="OrthoDB" id="532785at2"/>
<accession>A0A2T1LUW3</accession>
<dbReference type="Proteomes" id="UP000239001">
    <property type="component" value="Unassembled WGS sequence"/>
</dbReference>
<keyword evidence="2" id="KW-1185">Reference proteome</keyword>
<name>A0A2T1LUW3_9CHRO</name>
<comment type="caution">
    <text evidence="1">The sequence shown here is derived from an EMBL/GenBank/DDBJ whole genome shotgun (WGS) entry which is preliminary data.</text>
</comment>
<gene>
    <name evidence="1" type="ORF">C7H19_17205</name>
</gene>
<organism evidence="1 2">
    <name type="scientific">Aphanothece hegewaldii CCALA 016</name>
    <dbReference type="NCBI Taxonomy" id="2107694"/>
    <lineage>
        <taxon>Bacteria</taxon>
        <taxon>Bacillati</taxon>
        <taxon>Cyanobacteriota</taxon>
        <taxon>Cyanophyceae</taxon>
        <taxon>Oscillatoriophycideae</taxon>
        <taxon>Chroococcales</taxon>
        <taxon>Aphanothecaceae</taxon>
        <taxon>Aphanothece</taxon>
    </lineage>
</organism>
<reference evidence="1 2" key="2">
    <citation type="submission" date="2018-03" db="EMBL/GenBank/DDBJ databases">
        <authorList>
            <person name="Keele B.F."/>
        </authorList>
    </citation>
    <scope>NUCLEOTIDE SEQUENCE [LARGE SCALE GENOMIC DNA]</scope>
    <source>
        <strain evidence="1 2">CCALA 016</strain>
    </source>
</reference>
<sequence length="72" mass="7890">MTNSNVQTCSVCGVRIEKIIGGDRVVFAHGPAGTRAKLWARVCKFVNNSQCINQDEKSIGVVTTNDYYKPLS</sequence>
<protein>
    <submittedName>
        <fullName evidence="1">Uncharacterized protein</fullName>
    </submittedName>
</protein>
<dbReference type="EMBL" id="PXOH01000021">
    <property type="protein sequence ID" value="PSF35296.1"/>
    <property type="molecule type" value="Genomic_DNA"/>
</dbReference>
<proteinExistence type="predicted"/>
<reference evidence="1 2" key="1">
    <citation type="submission" date="2018-03" db="EMBL/GenBank/DDBJ databases">
        <title>The ancient ancestry and fast evolution of plastids.</title>
        <authorList>
            <person name="Moore K.R."/>
            <person name="Magnabosco C."/>
            <person name="Momper L."/>
            <person name="Gold D.A."/>
            <person name="Bosak T."/>
            <person name="Fournier G.P."/>
        </authorList>
    </citation>
    <scope>NUCLEOTIDE SEQUENCE [LARGE SCALE GENOMIC DNA]</scope>
    <source>
        <strain evidence="1 2">CCALA 016</strain>
    </source>
</reference>
<evidence type="ECO:0000313" key="1">
    <source>
        <dbReference type="EMBL" id="PSF35296.1"/>
    </source>
</evidence>